<protein>
    <submittedName>
        <fullName evidence="2">Uncharacterized protein</fullName>
    </submittedName>
</protein>
<comment type="caution">
    <text evidence="2">The sequence shown here is derived from an EMBL/GenBank/DDBJ whole genome shotgun (WGS) entry which is preliminary data.</text>
</comment>
<feature type="region of interest" description="Disordered" evidence="1">
    <location>
        <begin position="160"/>
        <end position="190"/>
    </location>
</feature>
<keyword evidence="3" id="KW-1185">Reference proteome</keyword>
<evidence type="ECO:0000256" key="1">
    <source>
        <dbReference type="SAM" id="MobiDB-lite"/>
    </source>
</evidence>
<evidence type="ECO:0000313" key="2">
    <source>
        <dbReference type="EMBL" id="KAF3549115.1"/>
    </source>
</evidence>
<gene>
    <name evidence="2" type="ORF">DY000_02005379</name>
</gene>
<evidence type="ECO:0000313" key="3">
    <source>
        <dbReference type="Proteomes" id="UP000266723"/>
    </source>
</evidence>
<name>A0ABQ7CA30_BRACR</name>
<dbReference type="Proteomes" id="UP000266723">
    <property type="component" value="Unassembled WGS sequence"/>
</dbReference>
<dbReference type="EMBL" id="QGKV02000832">
    <property type="protein sequence ID" value="KAF3549115.1"/>
    <property type="molecule type" value="Genomic_DNA"/>
</dbReference>
<proteinExistence type="predicted"/>
<reference evidence="2 3" key="1">
    <citation type="journal article" date="2020" name="BMC Genomics">
        <title>Intraspecific diversification of the crop wild relative Brassica cretica Lam. using demographic model selection.</title>
        <authorList>
            <person name="Kioukis A."/>
            <person name="Michalopoulou V.A."/>
            <person name="Briers L."/>
            <person name="Pirintsos S."/>
            <person name="Studholme D.J."/>
            <person name="Pavlidis P."/>
            <person name="Sarris P.F."/>
        </authorList>
    </citation>
    <scope>NUCLEOTIDE SEQUENCE [LARGE SCALE GENOMIC DNA]</scope>
    <source>
        <strain evidence="3">cv. PFS-1207/04</strain>
    </source>
</reference>
<organism evidence="2 3">
    <name type="scientific">Brassica cretica</name>
    <name type="common">Mustard</name>
    <dbReference type="NCBI Taxonomy" id="69181"/>
    <lineage>
        <taxon>Eukaryota</taxon>
        <taxon>Viridiplantae</taxon>
        <taxon>Streptophyta</taxon>
        <taxon>Embryophyta</taxon>
        <taxon>Tracheophyta</taxon>
        <taxon>Spermatophyta</taxon>
        <taxon>Magnoliopsida</taxon>
        <taxon>eudicotyledons</taxon>
        <taxon>Gunneridae</taxon>
        <taxon>Pentapetalae</taxon>
        <taxon>rosids</taxon>
        <taxon>malvids</taxon>
        <taxon>Brassicales</taxon>
        <taxon>Brassicaceae</taxon>
        <taxon>Brassiceae</taxon>
        <taxon>Brassica</taxon>
    </lineage>
</organism>
<feature type="region of interest" description="Disordered" evidence="1">
    <location>
        <begin position="1"/>
        <end position="20"/>
    </location>
</feature>
<accession>A0ABQ7CA30</accession>
<sequence length="190" mass="22647">MQQALGRQTSGIHEKISNTKTNVKQKHLPLRTILTLHHQLISHLKNLQHTINALEQRPSLSVSNRECDYYLEERELEMGLSENREMRWRWRESLRWVCVGELVMERAPEIERDGERWRESFRWGESSRSRDIEELEIERDGFTLARELVTERDGERELVTEKELVTERGGERELVTERGGERELVTEREL</sequence>
<feature type="compositionally biased region" description="Polar residues" evidence="1">
    <location>
        <begin position="1"/>
        <end position="11"/>
    </location>
</feature>